<dbReference type="InterPro" id="IPR011010">
    <property type="entry name" value="DNA_brk_join_enz"/>
</dbReference>
<dbReference type="SUPFAM" id="SSF56349">
    <property type="entry name" value="DNA breaking-rejoining enzymes"/>
    <property type="match status" value="1"/>
</dbReference>
<evidence type="ECO:0000313" key="2">
    <source>
        <dbReference type="EMBL" id="MCC5605011.1"/>
    </source>
</evidence>
<dbReference type="EMBL" id="JAIVFQ010000184">
    <property type="protein sequence ID" value="MCC5605011.1"/>
    <property type="molecule type" value="Genomic_DNA"/>
</dbReference>
<dbReference type="Proteomes" id="UP001199525">
    <property type="component" value="Unassembled WGS sequence"/>
</dbReference>
<evidence type="ECO:0000256" key="1">
    <source>
        <dbReference type="ARBA" id="ARBA00023172"/>
    </source>
</evidence>
<sequence length="222" mass="25303">MFNPVCRQVKRPDQTITHYSLEVIQQLCDYIKDSNADPTEALVLYLIIFHGLSTQELRFAQLPCVIALREEIPVQTLVEAYYLVLPKPIPSRGLRTSGRFDNLLLFPSQAAMWFKPLLQRFLEQRQQRLKGSTNQYLLVAPGQALHKKPVSQKTIQRIVRQASLRVLGVTCYPKVLRSTAGVIFTDRAGVGILSRMGWGDQQAFAYGYAQRQTVRPHGYSVR</sequence>
<dbReference type="RefSeq" id="WP_229491178.1">
    <property type="nucleotide sequence ID" value="NZ_JAIVFQ010000184.1"/>
</dbReference>
<reference evidence="2 3" key="1">
    <citation type="journal article" date="2021" name="Microorganisms">
        <title>Genome Evolution of Filamentous Cyanobacterium Nostoc Species: From Facultative Symbiosis to Free Living.</title>
        <authorList>
            <person name="Huo D."/>
            <person name="Li H."/>
            <person name="Cai F."/>
            <person name="Guo X."/>
            <person name="Qiao Z."/>
            <person name="Wang W."/>
            <person name="Yu G."/>
            <person name="Li R."/>
        </authorList>
    </citation>
    <scope>NUCLEOTIDE SEQUENCE [LARGE SCALE GENOMIC DNA]</scope>
    <source>
        <strain evidence="2 3">CHAB 5714</strain>
    </source>
</reference>
<comment type="caution">
    <text evidence="2">The sequence shown here is derived from an EMBL/GenBank/DDBJ whole genome shotgun (WGS) entry which is preliminary data.</text>
</comment>
<dbReference type="Gene3D" id="1.10.443.10">
    <property type="entry name" value="Intergrase catalytic core"/>
    <property type="match status" value="1"/>
</dbReference>
<name>A0ABS8IMU6_9NOSO</name>
<dbReference type="InterPro" id="IPR013762">
    <property type="entry name" value="Integrase-like_cat_sf"/>
</dbReference>
<keyword evidence="3" id="KW-1185">Reference proteome</keyword>
<proteinExistence type="predicted"/>
<accession>A0ABS8IMU6</accession>
<keyword evidence="1" id="KW-0233">DNA recombination</keyword>
<gene>
    <name evidence="2" type="ORF">LC586_39290</name>
</gene>
<evidence type="ECO:0000313" key="3">
    <source>
        <dbReference type="Proteomes" id="UP001199525"/>
    </source>
</evidence>
<protein>
    <recommendedName>
        <fullName evidence="4">Tyr recombinase domain-containing protein</fullName>
    </recommendedName>
</protein>
<organism evidence="2 3">
    <name type="scientific">Nostoc favosum CHAB5714</name>
    <dbReference type="NCBI Taxonomy" id="2780399"/>
    <lineage>
        <taxon>Bacteria</taxon>
        <taxon>Bacillati</taxon>
        <taxon>Cyanobacteriota</taxon>
        <taxon>Cyanophyceae</taxon>
        <taxon>Nostocales</taxon>
        <taxon>Nostocaceae</taxon>
        <taxon>Nostoc</taxon>
        <taxon>Nostoc favosum</taxon>
    </lineage>
</organism>
<evidence type="ECO:0008006" key="4">
    <source>
        <dbReference type="Google" id="ProtNLM"/>
    </source>
</evidence>